<accession>A0A8H4FCT9</accession>
<evidence type="ECO:0000259" key="3">
    <source>
        <dbReference type="Pfam" id="PF22939"/>
    </source>
</evidence>
<dbReference type="Gene3D" id="1.25.40.20">
    <property type="entry name" value="Ankyrin repeat-containing domain"/>
    <property type="match status" value="1"/>
</dbReference>
<dbReference type="InterPro" id="IPR027417">
    <property type="entry name" value="P-loop_NTPase"/>
</dbReference>
<sequence length="947" mass="106665">MDQPPITIGNVNIGPGATGIVGVNYFGSDNDNPEIKLKGCIEAFYVTDPKVDRDELINIKGEVTDGTCHWIRDDEMYNAWLNNEYSQLLWISGSPGQGKTMLSIFLTDELESLADDSTHVLFHFCSHRNEEKSTATAILRTLLHQIFKRTPTLAKHALSRMATANRVRDTLNSRGILWQILTDVLNDPSLGPVVCLLDGLDECKDGSVNRLITDLRKLFGFSGRAARQTLNTFKIVVLSRKIVGLHGFLRLDLESKTKYITSDVHHFVDAKIREHPVYPTIDEGFWNNVTSMIRERCSGTFLWAGLVLNEILSKDNQTEMRQVLEEVPGGLDAIYARILSNVPSRWRQDVARLLHWVASAVRPLSVSQVAEAWYPDCAENQAVFQKVRDLVSMSGSLIKTDTWCWAERLSLIHSSVGDYLIRPVDEEEDNHAPHGFQLESQAVHREMAEICLRSSSALVPMESRRQIREPGIHVTLYDDMILEERNFNRKWISYAVFSWPSHAKACAEAADGLVNFDLPFFHDRSPIRDEWFYVFTHPLGEKKDVVEVEEEDVSLLQILPALGLTSMMSKVLRRMRHQDKDYINRMQGRYTALCHAAFYGHEDTVDLLLAEGARVTEGHPSQACALQAAFQQQHYRIAKTLLEHVCRDANEYPVPRQERIPTSLTEQLLFHALGGYDVRLVKLLYDNGIATSLDPEAIRYALHTGSGPVFEFLLDQGFDPNALNEKTGLTPLSLIALGRSDSEVVGVAEVLLRRGANVDERDRDGVTALHWAAHEDHGALIPTLLAHGADVNATDANSARPIDTALVFGSLKVAEMLLDASMGTEVELFLDQNTFRALNYRMTAVHDKPEMVRLFRMLNNDIELPQRICEKLLQRGVDINLGGRDGSTTLDLFDTPLRLHQSDYVLCLMQHGARCESDEDTDKLIEALSRWASSLEVSSDDWDTESE</sequence>
<gene>
    <name evidence="5" type="ORF">GCG54_00009301</name>
</gene>
<organism evidence="5 6">
    <name type="scientific">Colletotrichum gloeosporioides</name>
    <name type="common">Anthracnose fungus</name>
    <name type="synonym">Glomerella cingulata</name>
    <dbReference type="NCBI Taxonomy" id="474922"/>
    <lineage>
        <taxon>Eukaryota</taxon>
        <taxon>Fungi</taxon>
        <taxon>Dikarya</taxon>
        <taxon>Ascomycota</taxon>
        <taxon>Pezizomycotina</taxon>
        <taxon>Sordariomycetes</taxon>
        <taxon>Hypocreomycetidae</taxon>
        <taxon>Glomerellales</taxon>
        <taxon>Glomerellaceae</taxon>
        <taxon>Colletotrichum</taxon>
        <taxon>Colletotrichum gloeosporioides species complex</taxon>
    </lineage>
</organism>
<dbReference type="GeneID" id="69016434"/>
<dbReference type="PANTHER" id="PTHR10039">
    <property type="entry name" value="AMELOGENIN"/>
    <property type="match status" value="1"/>
</dbReference>
<dbReference type="Proteomes" id="UP000613401">
    <property type="component" value="Unassembled WGS sequence"/>
</dbReference>
<evidence type="ECO:0000313" key="5">
    <source>
        <dbReference type="EMBL" id="KAF3797330.1"/>
    </source>
</evidence>
<reference evidence="5" key="1">
    <citation type="journal article" date="2020" name="Phytopathology">
        <title>Genome sequence and comparative analysis of Colletotrichum gloeosporioides isolated from Liriodendron leaves.</title>
        <authorList>
            <person name="Fu F.F."/>
            <person name="Hao Z."/>
            <person name="Wang P."/>
            <person name="Lu Y."/>
            <person name="Xue L.J."/>
            <person name="Wei G."/>
            <person name="Tian Y."/>
            <person name="Baishi H."/>
            <person name="Xu H."/>
            <person name="Shi J."/>
            <person name="Cheng T."/>
            <person name="Wang G."/>
            <person name="Yi Y."/>
            <person name="Chen J."/>
        </authorList>
    </citation>
    <scope>NUCLEOTIDE SEQUENCE</scope>
    <source>
        <strain evidence="5">Lc1</strain>
    </source>
</reference>
<dbReference type="Pfam" id="PF12796">
    <property type="entry name" value="Ank_2"/>
    <property type="match status" value="2"/>
</dbReference>
<dbReference type="SUPFAM" id="SSF48403">
    <property type="entry name" value="Ankyrin repeat"/>
    <property type="match status" value="1"/>
</dbReference>
<proteinExistence type="predicted"/>
<dbReference type="AlphaFoldDB" id="A0A8H4FCT9"/>
<dbReference type="InterPro" id="IPR056884">
    <property type="entry name" value="NPHP3-like_N"/>
</dbReference>
<protein>
    <recommendedName>
        <fullName evidence="7">NACHT domain-containing protein</fullName>
    </recommendedName>
</protein>
<keyword evidence="6" id="KW-1185">Reference proteome</keyword>
<comment type="caution">
    <text evidence="5">The sequence shown here is derived from an EMBL/GenBank/DDBJ whole genome shotgun (WGS) entry which is preliminary data.</text>
</comment>
<dbReference type="RefSeq" id="XP_045256494.1">
    <property type="nucleotide sequence ID" value="XM_045409249.1"/>
</dbReference>
<dbReference type="SUPFAM" id="SSF52540">
    <property type="entry name" value="P-loop containing nucleoside triphosphate hydrolases"/>
    <property type="match status" value="1"/>
</dbReference>
<feature type="repeat" description="ANK" evidence="2">
    <location>
        <begin position="727"/>
        <end position="763"/>
    </location>
</feature>
<dbReference type="Gene3D" id="3.40.50.300">
    <property type="entry name" value="P-loop containing nucleotide triphosphate hydrolases"/>
    <property type="match status" value="1"/>
</dbReference>
<feature type="domain" description="Nephrocystin 3-like N-terminal" evidence="4">
    <location>
        <begin position="66"/>
        <end position="240"/>
    </location>
</feature>
<dbReference type="PROSITE" id="PS50297">
    <property type="entry name" value="ANK_REP_REGION"/>
    <property type="match status" value="1"/>
</dbReference>
<reference evidence="5" key="2">
    <citation type="submission" date="2020-03" db="EMBL/GenBank/DDBJ databases">
        <authorList>
            <person name="Fu F.-F."/>
            <person name="Chen J."/>
        </authorList>
    </citation>
    <scope>NUCLEOTIDE SEQUENCE</scope>
    <source>
        <strain evidence="5">Lc1</strain>
    </source>
</reference>
<dbReference type="Pfam" id="PF24883">
    <property type="entry name" value="NPHP3_N"/>
    <property type="match status" value="1"/>
</dbReference>
<evidence type="ECO:0000313" key="6">
    <source>
        <dbReference type="Proteomes" id="UP000613401"/>
    </source>
</evidence>
<dbReference type="PANTHER" id="PTHR10039:SF16">
    <property type="entry name" value="GPI INOSITOL-DEACYLASE"/>
    <property type="match status" value="1"/>
</dbReference>
<feature type="repeat" description="ANK" evidence="2">
    <location>
        <begin position="764"/>
        <end position="796"/>
    </location>
</feature>
<dbReference type="InterPro" id="IPR054471">
    <property type="entry name" value="GPIID_WHD"/>
</dbReference>
<name>A0A8H4FCT9_COLGL</name>
<dbReference type="InterPro" id="IPR002110">
    <property type="entry name" value="Ankyrin_rpt"/>
</dbReference>
<dbReference type="Pfam" id="PF22939">
    <property type="entry name" value="WHD_GPIID"/>
    <property type="match status" value="1"/>
</dbReference>
<evidence type="ECO:0000256" key="1">
    <source>
        <dbReference type="ARBA" id="ARBA00022737"/>
    </source>
</evidence>
<keyword evidence="2" id="KW-0040">ANK repeat</keyword>
<dbReference type="PROSITE" id="PS50088">
    <property type="entry name" value="ANK_REPEAT"/>
    <property type="match status" value="2"/>
</dbReference>
<evidence type="ECO:0000256" key="2">
    <source>
        <dbReference type="PROSITE-ProRule" id="PRU00023"/>
    </source>
</evidence>
<feature type="domain" description="GPI inositol-deacylase winged helix" evidence="3">
    <location>
        <begin position="344"/>
        <end position="422"/>
    </location>
</feature>
<keyword evidence="1" id="KW-0677">Repeat</keyword>
<dbReference type="EMBL" id="WVTB01000117">
    <property type="protein sequence ID" value="KAF3797330.1"/>
    <property type="molecule type" value="Genomic_DNA"/>
</dbReference>
<dbReference type="SMART" id="SM00248">
    <property type="entry name" value="ANK"/>
    <property type="match status" value="6"/>
</dbReference>
<evidence type="ECO:0000259" key="4">
    <source>
        <dbReference type="Pfam" id="PF24883"/>
    </source>
</evidence>
<dbReference type="InterPro" id="IPR036770">
    <property type="entry name" value="Ankyrin_rpt-contain_sf"/>
</dbReference>
<evidence type="ECO:0008006" key="7">
    <source>
        <dbReference type="Google" id="ProtNLM"/>
    </source>
</evidence>